<comment type="caution">
    <text evidence="1">The sequence shown here is derived from an EMBL/GenBank/DDBJ whole genome shotgun (WGS) entry which is preliminary data.</text>
</comment>
<dbReference type="AlphaFoldDB" id="A0A8D9S6D8"/>
<proteinExistence type="predicted"/>
<sequence length="149" mass="17775">MKIPEEVTEALNYLEQKGYVSQGDLRMPEDILPPDNKHLKAILAFRKQTDINDEIRIKWWIEQTREHLIAQGIVNPFEQAYVLRKLGTAQDAILKVTRLKQFEFEHRIAFLFRGKRSYARKKIGDVEALLRYKNVRFLLEDMKRRYKNA</sequence>
<dbReference type="RefSeq" id="WP_003670959.1">
    <property type="nucleotide sequence ID" value="NZ_GG693669.1"/>
</dbReference>
<dbReference type="EMBL" id="ACHG01000006">
    <property type="protein sequence ID" value="EEI66635.1"/>
    <property type="molecule type" value="Genomic_DNA"/>
</dbReference>
<name>A0A8D9S6D8_LIMRT</name>
<evidence type="ECO:0000313" key="2">
    <source>
        <dbReference type="Proteomes" id="UP000003419"/>
    </source>
</evidence>
<protein>
    <submittedName>
        <fullName evidence="1">Uncharacterized protein</fullName>
    </submittedName>
</protein>
<dbReference type="Proteomes" id="UP000003419">
    <property type="component" value="Unassembled WGS sequence"/>
</dbReference>
<organism evidence="1 2">
    <name type="scientific">Limosilactobacillus reuteri CF48-3A</name>
    <dbReference type="NCBI Taxonomy" id="525341"/>
    <lineage>
        <taxon>Bacteria</taxon>
        <taxon>Bacillati</taxon>
        <taxon>Bacillota</taxon>
        <taxon>Bacilli</taxon>
        <taxon>Lactobacillales</taxon>
        <taxon>Lactobacillaceae</taxon>
        <taxon>Limosilactobacillus</taxon>
    </lineage>
</organism>
<gene>
    <name evidence="1" type="ORF">HMPREF0534_0062</name>
</gene>
<reference evidence="1 2" key="1">
    <citation type="submission" date="2009-01" db="EMBL/GenBank/DDBJ databases">
        <authorList>
            <person name="Qin X."/>
            <person name="Bachman B."/>
            <person name="Battles P."/>
            <person name="Bell A."/>
            <person name="Bess C."/>
            <person name="Bickham C."/>
            <person name="Chaboub L."/>
            <person name="Chen D."/>
            <person name="Coyle M."/>
            <person name="Deiros D.R."/>
            <person name="Dinh H."/>
            <person name="Forbes L."/>
            <person name="Fowler G."/>
            <person name="Francisco L."/>
            <person name="Fu Q."/>
            <person name="Gubbala S."/>
            <person name="Hale W."/>
            <person name="Han Y."/>
            <person name="Hemphill L."/>
            <person name="Highlander S.K."/>
            <person name="Hirani K."/>
            <person name="Hogues M."/>
            <person name="Jackson L."/>
            <person name="Jakkamsetti A."/>
            <person name="Javaid M."/>
            <person name="Jiang H."/>
            <person name="Korchina V."/>
            <person name="Kovar C."/>
            <person name="Lara F."/>
            <person name="Lee S."/>
            <person name="Mata R."/>
            <person name="Mathew T."/>
            <person name="Moen C."/>
            <person name="Morales K."/>
            <person name="Munidasa M."/>
            <person name="Nazareth L."/>
            <person name="Ngo R."/>
            <person name="Nguyen L."/>
            <person name="Okwuonu G."/>
            <person name="Ongeri F."/>
            <person name="Patil S."/>
            <person name="Petrosino J."/>
            <person name="Pham C."/>
            <person name="Pham P."/>
            <person name="Pu L.-L."/>
            <person name="Puazo M."/>
            <person name="Raj R."/>
            <person name="Reid J."/>
            <person name="Rouhana J."/>
            <person name="Saada N."/>
            <person name="Shang Y."/>
            <person name="Simmons D."/>
            <person name="Thornton R."/>
            <person name="Warren J."/>
            <person name="Weissenberger G."/>
            <person name="Zhang J."/>
            <person name="Zhang L."/>
            <person name="Zhou C."/>
            <person name="Zhu D."/>
            <person name="Muzny D."/>
            <person name="Worley K."/>
            <person name="Gibbs R."/>
        </authorList>
    </citation>
    <scope>NUCLEOTIDE SEQUENCE [LARGE SCALE GENOMIC DNA]</scope>
    <source>
        <strain evidence="1 2">CF48-3A</strain>
    </source>
</reference>
<accession>A0A8D9S6D8</accession>
<evidence type="ECO:0000313" key="1">
    <source>
        <dbReference type="EMBL" id="EEI66635.1"/>
    </source>
</evidence>